<dbReference type="Proteomes" id="UP000256269">
    <property type="component" value="Unassembled WGS sequence"/>
</dbReference>
<keyword evidence="3" id="KW-1185">Reference proteome</keyword>
<evidence type="ECO:0008006" key="4">
    <source>
        <dbReference type="Google" id="ProtNLM"/>
    </source>
</evidence>
<evidence type="ECO:0000256" key="1">
    <source>
        <dbReference type="SAM" id="Phobius"/>
    </source>
</evidence>
<feature type="transmembrane region" description="Helical" evidence="1">
    <location>
        <begin position="16"/>
        <end position="36"/>
    </location>
</feature>
<proteinExistence type="predicted"/>
<dbReference type="AlphaFoldDB" id="A0A3E0HUQ8"/>
<comment type="caution">
    <text evidence="2">The sequence shown here is derived from an EMBL/GenBank/DDBJ whole genome shotgun (WGS) entry which is preliminary data.</text>
</comment>
<sequence>MSEPAVYRCSLRNGRVSYLVSVMGLLTAGVLAAGLLGGGVAGRGVGQLLAWLAVVVLVVGPTIAYLRRTRIVIDAEQVRVHTLVGVAGSARRAAVAKVIVPRSGIGFFVDADGKVLVPFRDAYTREQLAAMAGVLGVDLVTTGKSK</sequence>
<keyword evidence="1" id="KW-0812">Transmembrane</keyword>
<accession>A0A3E0HUQ8</accession>
<evidence type="ECO:0000313" key="2">
    <source>
        <dbReference type="EMBL" id="REH50149.1"/>
    </source>
</evidence>
<feature type="transmembrane region" description="Helical" evidence="1">
    <location>
        <begin position="48"/>
        <end position="66"/>
    </location>
</feature>
<evidence type="ECO:0000313" key="3">
    <source>
        <dbReference type="Proteomes" id="UP000256269"/>
    </source>
</evidence>
<gene>
    <name evidence="2" type="ORF">BCF44_104423</name>
</gene>
<organism evidence="2 3">
    <name type="scientific">Kutzneria buriramensis</name>
    <dbReference type="NCBI Taxonomy" id="1045776"/>
    <lineage>
        <taxon>Bacteria</taxon>
        <taxon>Bacillati</taxon>
        <taxon>Actinomycetota</taxon>
        <taxon>Actinomycetes</taxon>
        <taxon>Pseudonocardiales</taxon>
        <taxon>Pseudonocardiaceae</taxon>
        <taxon>Kutzneria</taxon>
    </lineage>
</organism>
<keyword evidence="1" id="KW-0472">Membrane</keyword>
<dbReference type="EMBL" id="QUNO01000004">
    <property type="protein sequence ID" value="REH50149.1"/>
    <property type="molecule type" value="Genomic_DNA"/>
</dbReference>
<protein>
    <recommendedName>
        <fullName evidence="4">PH (Pleckstrin Homology) domain-containing protein</fullName>
    </recommendedName>
</protein>
<keyword evidence="1" id="KW-1133">Transmembrane helix</keyword>
<reference evidence="2 3" key="1">
    <citation type="submission" date="2018-08" db="EMBL/GenBank/DDBJ databases">
        <title>Genomic Encyclopedia of Archaeal and Bacterial Type Strains, Phase II (KMG-II): from individual species to whole genera.</title>
        <authorList>
            <person name="Goeker M."/>
        </authorList>
    </citation>
    <scope>NUCLEOTIDE SEQUENCE [LARGE SCALE GENOMIC DNA]</scope>
    <source>
        <strain evidence="2 3">DSM 45791</strain>
    </source>
</reference>
<name>A0A3E0HUQ8_9PSEU</name>